<accession>A0AAD9N3D5</accession>
<comment type="caution">
    <text evidence="1">The sequence shown here is derived from an EMBL/GenBank/DDBJ whole genome shotgun (WGS) entry which is preliminary data.</text>
</comment>
<name>A0AAD9N3D5_9ANNE</name>
<proteinExistence type="predicted"/>
<keyword evidence="2" id="KW-1185">Reference proteome</keyword>
<dbReference type="EMBL" id="JAODUP010000293">
    <property type="protein sequence ID" value="KAK2153536.1"/>
    <property type="molecule type" value="Genomic_DNA"/>
</dbReference>
<sequence length="13" mass="1476">MSDEPIAPQMIIM</sequence>
<protein>
    <submittedName>
        <fullName evidence="1">Uncharacterized protein</fullName>
    </submittedName>
</protein>
<evidence type="ECO:0000313" key="1">
    <source>
        <dbReference type="EMBL" id="KAK2153536.1"/>
    </source>
</evidence>
<dbReference type="Proteomes" id="UP001208570">
    <property type="component" value="Unassembled WGS sequence"/>
</dbReference>
<evidence type="ECO:0000313" key="2">
    <source>
        <dbReference type="Proteomes" id="UP001208570"/>
    </source>
</evidence>
<reference evidence="1" key="1">
    <citation type="journal article" date="2023" name="Mol. Biol. Evol.">
        <title>Third-Generation Sequencing Reveals the Adaptive Role of the Epigenome in Three Deep-Sea Polychaetes.</title>
        <authorList>
            <person name="Perez M."/>
            <person name="Aroh O."/>
            <person name="Sun Y."/>
            <person name="Lan Y."/>
            <person name="Juniper S.K."/>
            <person name="Young C.R."/>
            <person name="Angers B."/>
            <person name="Qian P.Y."/>
        </authorList>
    </citation>
    <scope>NUCLEOTIDE SEQUENCE</scope>
    <source>
        <strain evidence="1">P08H-3</strain>
    </source>
</reference>
<gene>
    <name evidence="1" type="ORF">LSH36_293g00031</name>
</gene>
<organism evidence="1 2">
    <name type="scientific">Paralvinella palmiformis</name>
    <dbReference type="NCBI Taxonomy" id="53620"/>
    <lineage>
        <taxon>Eukaryota</taxon>
        <taxon>Metazoa</taxon>
        <taxon>Spiralia</taxon>
        <taxon>Lophotrochozoa</taxon>
        <taxon>Annelida</taxon>
        <taxon>Polychaeta</taxon>
        <taxon>Sedentaria</taxon>
        <taxon>Canalipalpata</taxon>
        <taxon>Terebellida</taxon>
        <taxon>Terebelliformia</taxon>
        <taxon>Alvinellidae</taxon>
        <taxon>Paralvinella</taxon>
    </lineage>
</organism>